<dbReference type="Proteomes" id="UP000214746">
    <property type="component" value="Unassembled WGS sequence"/>
</dbReference>
<name>A0A2W1NY58_PAEXE</name>
<comment type="caution">
    <text evidence="1">The sequence shown here is derived from an EMBL/GenBank/DDBJ whole genome shotgun (WGS) entry which is preliminary data.</text>
</comment>
<dbReference type="AlphaFoldDB" id="A0A2W1NY58"/>
<sequence length="28" mass="3241">MSGCRRCYSWLPSMAAACRRRQPAARVR</sequence>
<proteinExistence type="predicted"/>
<gene>
    <name evidence="1" type="ORF">CBW46_016795</name>
</gene>
<keyword evidence="2" id="KW-1185">Reference proteome</keyword>
<accession>A0A2W1NY58</accession>
<evidence type="ECO:0000313" key="1">
    <source>
        <dbReference type="EMBL" id="PZE19798.1"/>
    </source>
</evidence>
<protein>
    <submittedName>
        <fullName evidence="1">Uncharacterized protein</fullName>
    </submittedName>
</protein>
<organism evidence="1 2">
    <name type="scientific">Paenibacillus xerothermodurans</name>
    <dbReference type="NCBI Taxonomy" id="1977292"/>
    <lineage>
        <taxon>Bacteria</taxon>
        <taxon>Bacillati</taxon>
        <taxon>Bacillota</taxon>
        <taxon>Bacilli</taxon>
        <taxon>Bacillales</taxon>
        <taxon>Paenibacillaceae</taxon>
        <taxon>Paenibacillus</taxon>
    </lineage>
</organism>
<dbReference type="EMBL" id="NHRJ02000013">
    <property type="protein sequence ID" value="PZE19798.1"/>
    <property type="molecule type" value="Genomic_DNA"/>
</dbReference>
<evidence type="ECO:0000313" key="2">
    <source>
        <dbReference type="Proteomes" id="UP000214746"/>
    </source>
</evidence>
<reference evidence="1" key="1">
    <citation type="submission" date="2018-06" db="EMBL/GenBank/DDBJ databases">
        <title>Paenibacillus xerothermodurans sp. nov. an extremely dry heat resistant spore forming bacterium isolated from the soil of Cape Canaveral, Florida.</title>
        <authorList>
            <person name="Seuylemezian A."/>
            <person name="Kaur N."/>
            <person name="Patil P."/>
            <person name="Patil P."/>
            <person name="Mayilraj S."/>
            <person name="Vaishampayan P."/>
        </authorList>
    </citation>
    <scope>NUCLEOTIDE SEQUENCE [LARGE SCALE GENOMIC DNA]</scope>
    <source>
        <strain evidence="1">ATCC 27380</strain>
    </source>
</reference>
<dbReference type="PROSITE" id="PS51257">
    <property type="entry name" value="PROKAR_LIPOPROTEIN"/>
    <property type="match status" value="1"/>
</dbReference>